<dbReference type="Proteomes" id="UP000287394">
    <property type="component" value="Chromosome"/>
</dbReference>
<evidence type="ECO:0000256" key="2">
    <source>
        <dbReference type="SAM" id="Phobius"/>
    </source>
</evidence>
<name>A0A402CPQ3_9BACT</name>
<keyword evidence="2" id="KW-0812">Transmembrane</keyword>
<accession>A0A402CPQ3</accession>
<dbReference type="KEGG" id="ccot:CCAX7_50210"/>
<evidence type="ECO:0000256" key="1">
    <source>
        <dbReference type="SAM" id="MobiDB-lite"/>
    </source>
</evidence>
<sequence length="640" mass="68556">MNSVYAQTTNRNAARRGTSLIEILVVLVILVFGILSVIRLFPAGFLVFRAAQNNGVAQRMGGSLLESVSKDNSAIADGIYIYRDDIGYDPTTAPDDTGKWKLDPKDPAYMDINKARRVVNETITVPPARAVTPANGQYSWASVHVLNYGPAVVNHMMPRVIDPGNSITVTSAPWTARIASSLPSGSTTDNSITSQDGTAAVDDPKGLLTSGNSEYLIDYDRHLIAVPSASYAQRFEFSVMTDAGVGICEYLVPAGLGDTWDAMPVVSVVNGAALPLTVNWIKGSAVLYRPFTLLDGGDAPTTPNDTITSKWSADPYEFQLRKGNVGPSVNMGVLDFNPLGAGGNGAQPLKARISYNVYDWHLLHEDRDLPVVSEDRTIRLAIDNLKKIGDAQYDQTLFSGIFGPLAPADLIICNLENGDSELFSSSANAVDLDGDATDKTKVGISYKNGRVTFPKAGAAPVDTVYNDPAATPNSNGLHLRIYYMGQADWGVAIQKAPAYYTAATKSSDLTAPRPGYLGPVNLYGVNVDASGNVQGVDFPFCDFGKTVSISGTVNYYDSSGNGYRVPLPTTSSAINQPVILNGKSVGFIPLAGIAQLANYDSTKPVTITSVRGVSANAIVVWRENDQWKHRVIDTLLPRTQ</sequence>
<feature type="transmembrane region" description="Helical" evidence="2">
    <location>
        <begin position="20"/>
        <end position="41"/>
    </location>
</feature>
<keyword evidence="2" id="KW-1133">Transmembrane helix</keyword>
<keyword evidence="4" id="KW-1185">Reference proteome</keyword>
<reference evidence="3 4" key="1">
    <citation type="journal article" date="2019" name="Int. J. Syst. Evol. Microbiol.">
        <title>Capsulimonas corticalis gen. nov., sp. nov., an aerobic capsulated bacterium, of a novel bacterial order, Capsulimonadales ord. nov., of the class Armatimonadia of the phylum Armatimonadetes.</title>
        <authorList>
            <person name="Li J."/>
            <person name="Kudo C."/>
            <person name="Tonouchi A."/>
        </authorList>
    </citation>
    <scope>NUCLEOTIDE SEQUENCE [LARGE SCALE GENOMIC DNA]</scope>
    <source>
        <strain evidence="3 4">AX-7</strain>
    </source>
</reference>
<feature type="compositionally biased region" description="Polar residues" evidence="1">
    <location>
        <begin position="181"/>
        <end position="197"/>
    </location>
</feature>
<keyword evidence="2" id="KW-0472">Membrane</keyword>
<evidence type="ECO:0000313" key="4">
    <source>
        <dbReference type="Proteomes" id="UP000287394"/>
    </source>
</evidence>
<feature type="region of interest" description="Disordered" evidence="1">
    <location>
        <begin position="180"/>
        <end position="199"/>
    </location>
</feature>
<dbReference type="EMBL" id="AP025739">
    <property type="protein sequence ID" value="BDI32970.1"/>
    <property type="molecule type" value="Genomic_DNA"/>
</dbReference>
<organism evidence="3 4">
    <name type="scientific">Capsulimonas corticalis</name>
    <dbReference type="NCBI Taxonomy" id="2219043"/>
    <lineage>
        <taxon>Bacteria</taxon>
        <taxon>Bacillati</taxon>
        <taxon>Armatimonadota</taxon>
        <taxon>Armatimonadia</taxon>
        <taxon>Capsulimonadales</taxon>
        <taxon>Capsulimonadaceae</taxon>
        <taxon>Capsulimonas</taxon>
    </lineage>
</organism>
<gene>
    <name evidence="3" type="ORF">CCAX7_50210</name>
</gene>
<proteinExistence type="predicted"/>
<protein>
    <submittedName>
        <fullName evidence="3">Uncharacterized protein</fullName>
    </submittedName>
</protein>
<dbReference type="RefSeq" id="WP_125205774.1">
    <property type="nucleotide sequence ID" value="NZ_AP025739.1"/>
</dbReference>
<dbReference type="OrthoDB" id="9781328at2"/>
<dbReference type="AlphaFoldDB" id="A0A402CPQ3"/>
<evidence type="ECO:0000313" key="3">
    <source>
        <dbReference type="EMBL" id="BDI32970.1"/>
    </source>
</evidence>